<keyword evidence="5" id="KW-1185">Reference proteome</keyword>
<protein>
    <submittedName>
        <fullName evidence="3">Uncharacterized protein</fullName>
    </submittedName>
</protein>
<evidence type="ECO:0000313" key="5">
    <source>
        <dbReference type="Proteomes" id="UP000281192"/>
    </source>
</evidence>
<dbReference type="RefSeq" id="WP_101712158.1">
    <property type="nucleotide sequence ID" value="NZ_CP026100.1"/>
</dbReference>
<organism evidence="3 4">
    <name type="scientific">Caulobacter flavus</name>
    <dbReference type="NCBI Taxonomy" id="1679497"/>
    <lineage>
        <taxon>Bacteria</taxon>
        <taxon>Pseudomonadati</taxon>
        <taxon>Pseudomonadota</taxon>
        <taxon>Alphaproteobacteria</taxon>
        <taxon>Caulobacterales</taxon>
        <taxon>Caulobacteraceae</taxon>
        <taxon>Caulobacter</taxon>
    </lineage>
</organism>
<dbReference type="Proteomes" id="UP000281192">
    <property type="component" value="Chromosome"/>
</dbReference>
<dbReference type="Proteomes" id="UP000234483">
    <property type="component" value="Unassembled WGS sequence"/>
</dbReference>
<dbReference type="EMBL" id="PJRQ01000011">
    <property type="protein sequence ID" value="PLR18349.1"/>
    <property type="molecule type" value="Genomic_DNA"/>
</dbReference>
<evidence type="ECO:0000256" key="1">
    <source>
        <dbReference type="SAM" id="Phobius"/>
    </source>
</evidence>
<accession>A0A2N5CX14</accession>
<feature type="transmembrane region" description="Helical" evidence="1">
    <location>
        <begin position="41"/>
        <end position="62"/>
    </location>
</feature>
<evidence type="ECO:0000313" key="4">
    <source>
        <dbReference type="Proteomes" id="UP000234483"/>
    </source>
</evidence>
<dbReference type="EMBL" id="CP026100">
    <property type="protein sequence ID" value="AYV47508.1"/>
    <property type="molecule type" value="Genomic_DNA"/>
</dbReference>
<keyword evidence="1" id="KW-0472">Membrane</keyword>
<dbReference type="KEGG" id="cfh:C1707_15250"/>
<keyword evidence="1" id="KW-0812">Transmembrane</keyword>
<reference evidence="2 5" key="2">
    <citation type="submission" date="2018-01" db="EMBL/GenBank/DDBJ databases">
        <title>Complete genome sequence of Caulobacter flavus RHGG3.</title>
        <authorList>
            <person name="Yang E."/>
        </authorList>
    </citation>
    <scope>NUCLEOTIDE SEQUENCE [LARGE SCALE GENOMIC DNA]</scope>
    <source>
        <strain evidence="2 5">RHGG3</strain>
    </source>
</reference>
<name>A0A2N5CX14_9CAUL</name>
<dbReference type="AlphaFoldDB" id="A0A2N5CX14"/>
<evidence type="ECO:0000313" key="3">
    <source>
        <dbReference type="EMBL" id="PLR18349.1"/>
    </source>
</evidence>
<evidence type="ECO:0000313" key="2">
    <source>
        <dbReference type="EMBL" id="AYV47508.1"/>
    </source>
</evidence>
<sequence>MNTWLSLLGGLVLWAAHFLAAYAIASLADISPPEHQTPLTWLLAGVTLACVLAAVALAVRAWRACRRPGLGGVFAHRLSALASTLAAIAIVWQSAPFLWRY</sequence>
<keyword evidence="1" id="KW-1133">Transmembrane helix</keyword>
<feature type="transmembrane region" description="Helical" evidence="1">
    <location>
        <begin position="74"/>
        <end position="95"/>
    </location>
</feature>
<gene>
    <name evidence="2" type="ORF">C1707_15250</name>
    <name evidence="3" type="ORF">CFHF_06245</name>
</gene>
<reference evidence="3 4" key="1">
    <citation type="submission" date="2017-12" db="EMBL/GenBank/DDBJ databases">
        <title>The genome sequence of Caulobacter flavus CGMCC1 15093.</title>
        <authorList>
            <person name="Gao J."/>
            <person name="Mao X."/>
            <person name="Sun J."/>
        </authorList>
    </citation>
    <scope>NUCLEOTIDE SEQUENCE [LARGE SCALE GENOMIC DNA]</scope>
    <source>
        <strain evidence="3 4">CGMCC1 15093</strain>
    </source>
</reference>
<dbReference type="OrthoDB" id="7574349at2"/>
<proteinExistence type="predicted"/>